<gene>
    <name evidence="1" type="ORF">YC6258_04682</name>
</gene>
<dbReference type="STRING" id="1445510.YC6258_04682"/>
<evidence type="ECO:0000313" key="1">
    <source>
        <dbReference type="EMBL" id="AJQ96714.1"/>
    </source>
</evidence>
<dbReference type="EMBL" id="CP007142">
    <property type="protein sequence ID" value="AJQ96714.1"/>
    <property type="molecule type" value="Genomic_DNA"/>
</dbReference>
<name>A0A0C5W227_9GAMM</name>
<sequence>MDQESIVYGVIRDVPSSSSHELARFRLTNCNAILELGEVDMQPALLTSMFSLPSDELLSGTYQTQVIHFAASYKAVEYEWERWMSKFELLLTQMYWVSATVHLETELNGKHTFNWDATGSHHRPGDAALSVRCEWEHDVSFRYAAS</sequence>
<dbReference type="RefSeq" id="WP_044618658.1">
    <property type="nucleotide sequence ID" value="NZ_CP007142.1"/>
</dbReference>
<keyword evidence="2" id="KW-1185">Reference proteome</keyword>
<organism evidence="1 2">
    <name type="scientific">Gynuella sunshinyii YC6258</name>
    <dbReference type="NCBI Taxonomy" id="1445510"/>
    <lineage>
        <taxon>Bacteria</taxon>
        <taxon>Pseudomonadati</taxon>
        <taxon>Pseudomonadota</taxon>
        <taxon>Gammaproteobacteria</taxon>
        <taxon>Oceanospirillales</taxon>
        <taxon>Saccharospirillaceae</taxon>
        <taxon>Gynuella</taxon>
    </lineage>
</organism>
<accession>A0A0C5W227</accession>
<dbReference type="KEGG" id="gsn:YC6258_04682"/>
<proteinExistence type="predicted"/>
<protein>
    <submittedName>
        <fullName evidence="1">Uncharacterized protein</fullName>
    </submittedName>
</protein>
<dbReference type="HOGENOM" id="CLU_1833460_0_0_6"/>
<evidence type="ECO:0000313" key="2">
    <source>
        <dbReference type="Proteomes" id="UP000032266"/>
    </source>
</evidence>
<dbReference type="AlphaFoldDB" id="A0A0C5W227"/>
<dbReference type="Proteomes" id="UP000032266">
    <property type="component" value="Chromosome"/>
</dbReference>
<reference evidence="1 2" key="1">
    <citation type="submission" date="2014-01" db="EMBL/GenBank/DDBJ databases">
        <title>Full genme sequencing of cellulolytic bacterium Gynuella sunshinyii YC6258T gen. nov., sp. nov.</title>
        <authorList>
            <person name="Khan H."/>
            <person name="Chung E.J."/>
            <person name="Chung Y.R."/>
        </authorList>
    </citation>
    <scope>NUCLEOTIDE SEQUENCE [LARGE SCALE GENOMIC DNA]</scope>
    <source>
        <strain evidence="1 2">YC6258</strain>
    </source>
</reference>
<dbReference type="PATRIC" id="fig|1445510.3.peg.4645"/>
<dbReference type="OrthoDB" id="8855241at2"/>